<evidence type="ECO:0000313" key="2">
    <source>
        <dbReference type="Proteomes" id="UP000886595"/>
    </source>
</evidence>
<protein>
    <submittedName>
        <fullName evidence="1">Uncharacterized protein</fullName>
    </submittedName>
</protein>
<keyword evidence="2" id="KW-1185">Reference proteome</keyword>
<dbReference type="AlphaFoldDB" id="A0A8X7PH76"/>
<dbReference type="Proteomes" id="UP000886595">
    <property type="component" value="Unassembled WGS sequence"/>
</dbReference>
<sequence length="175" mass="21112">MAISRILLSDLKAGRCSNNVEMRLLRSWEARNVKKGGELMWIDLLFVDEKYIRVHHEAMPRLRKPTSSLYRGHRTILPMQQNRKRPLPPRASGKRFVRRRDLSLRSSFVVQRKYRGRHKQTPQPWERYRINMQRVMPPESCHRNDMDNRCEQCYHYKQIIRGIEVEQKRSELTLS</sequence>
<evidence type="ECO:0000313" key="1">
    <source>
        <dbReference type="EMBL" id="KAG2250523.1"/>
    </source>
</evidence>
<dbReference type="EMBL" id="JAAMPC010000016">
    <property type="protein sequence ID" value="KAG2250523.1"/>
    <property type="molecule type" value="Genomic_DNA"/>
</dbReference>
<organism evidence="1 2">
    <name type="scientific">Brassica carinata</name>
    <name type="common">Ethiopian mustard</name>
    <name type="synonym">Abyssinian cabbage</name>
    <dbReference type="NCBI Taxonomy" id="52824"/>
    <lineage>
        <taxon>Eukaryota</taxon>
        <taxon>Viridiplantae</taxon>
        <taxon>Streptophyta</taxon>
        <taxon>Embryophyta</taxon>
        <taxon>Tracheophyta</taxon>
        <taxon>Spermatophyta</taxon>
        <taxon>Magnoliopsida</taxon>
        <taxon>eudicotyledons</taxon>
        <taxon>Gunneridae</taxon>
        <taxon>Pentapetalae</taxon>
        <taxon>rosids</taxon>
        <taxon>malvids</taxon>
        <taxon>Brassicales</taxon>
        <taxon>Brassicaceae</taxon>
        <taxon>Brassiceae</taxon>
        <taxon>Brassica</taxon>
    </lineage>
</organism>
<gene>
    <name evidence="1" type="ORF">Bca52824_080659</name>
</gene>
<proteinExistence type="predicted"/>
<reference evidence="1 2" key="1">
    <citation type="submission" date="2020-02" db="EMBL/GenBank/DDBJ databases">
        <authorList>
            <person name="Ma Q."/>
            <person name="Huang Y."/>
            <person name="Song X."/>
            <person name="Pei D."/>
        </authorList>
    </citation>
    <scope>NUCLEOTIDE SEQUENCE [LARGE SCALE GENOMIC DNA]</scope>
    <source>
        <strain evidence="1">Sxm20200214</strain>
        <tissue evidence="1">Leaf</tissue>
    </source>
</reference>
<name>A0A8X7PH76_BRACI</name>
<comment type="caution">
    <text evidence="1">The sequence shown here is derived from an EMBL/GenBank/DDBJ whole genome shotgun (WGS) entry which is preliminary data.</text>
</comment>
<accession>A0A8X7PH76</accession>